<feature type="region of interest" description="Disordered" evidence="3">
    <location>
        <begin position="1"/>
        <end position="41"/>
    </location>
</feature>
<evidence type="ECO:0000313" key="5">
    <source>
        <dbReference type="EMBL" id="RYO85678.1"/>
    </source>
</evidence>
<dbReference type="PRINTS" id="PR00411">
    <property type="entry name" value="PNDRDTASEI"/>
</dbReference>
<dbReference type="OrthoDB" id="298012at2759"/>
<dbReference type="Gene3D" id="3.40.50.720">
    <property type="entry name" value="NAD(P)-binding Rossmann-like Domain"/>
    <property type="match status" value="2"/>
</dbReference>
<comment type="caution">
    <text evidence="5">The sequence shown here is derived from an EMBL/GenBank/DDBJ whole genome shotgun (WGS) entry which is preliminary data.</text>
</comment>
<dbReference type="EMBL" id="QJNU01000805">
    <property type="protein sequence ID" value="RYO85678.1"/>
    <property type="molecule type" value="Genomic_DNA"/>
</dbReference>
<evidence type="ECO:0000259" key="4">
    <source>
        <dbReference type="Pfam" id="PF02826"/>
    </source>
</evidence>
<evidence type="ECO:0000256" key="2">
    <source>
        <dbReference type="ARBA" id="ARBA00023027"/>
    </source>
</evidence>
<sequence length="407" mass="44808">MGDYIVDEAGNGAVAAASPPNQRGNAERQQSPNPNPDLTGHKLLILTPFDLPTGWADAARARYPGLTIEHNRHNPWVGSGGPPEDVDWSDVTVLMTGPVLPSPRDAPRLQLVQLQSAGANYVLEHPLFKDTKVAFCTANGVHGPQIAEWVIMTYLAFQHRLPHYLDKQKECHWDRDSHDMDTLDTVHQRMNLVHSGILGYGSIGRQVARVATAMGAEVYAYTAHPRPTPESRRDNAYYVPGLGDPEGVLPTRWFSGTSEADVNEFLASGLDLLVLAVPLTPQTRGMLGQAQFKVLAEAAEKTEEGAKRKRGKTYVVNVGRGPVVETGALMEALDEGWIRGAALDVTDPEPLPREHPLWRKPNLIVTPHVSGNSTHYIDRLMAIVDINLERLSKGERFINQVNKKQGY</sequence>
<keyword evidence="6" id="KW-1185">Reference proteome</keyword>
<dbReference type="CDD" id="cd12163">
    <property type="entry name" value="2-Hacid_dh_5"/>
    <property type="match status" value="1"/>
</dbReference>
<keyword evidence="2" id="KW-0520">NAD</keyword>
<gene>
    <name evidence="5" type="ORF">DL764_009125</name>
</gene>
<dbReference type="InterPro" id="IPR036291">
    <property type="entry name" value="NAD(P)-bd_dom_sf"/>
</dbReference>
<keyword evidence="1" id="KW-0560">Oxidoreductase</keyword>
<proteinExistence type="predicted"/>
<protein>
    <recommendedName>
        <fullName evidence="4">D-isomer specific 2-hydroxyacid dehydrogenase NAD-binding domain-containing protein</fullName>
    </recommendedName>
</protein>
<name>A0A4Q4SYW1_9PEZI</name>
<dbReference type="STRING" id="155417.A0A4Q4SYW1"/>
<dbReference type="Proteomes" id="UP000293360">
    <property type="component" value="Unassembled WGS sequence"/>
</dbReference>
<reference evidence="5 6" key="1">
    <citation type="submission" date="2018-06" db="EMBL/GenBank/DDBJ databases">
        <title>Complete Genomes of Monosporascus.</title>
        <authorList>
            <person name="Robinson A.J."/>
            <person name="Natvig D.O."/>
        </authorList>
    </citation>
    <scope>NUCLEOTIDE SEQUENCE [LARGE SCALE GENOMIC DNA]</scope>
    <source>
        <strain evidence="5 6">CBS 110550</strain>
    </source>
</reference>
<feature type="domain" description="D-isomer specific 2-hydroxyacid dehydrogenase NAD-binding" evidence="4">
    <location>
        <begin position="259"/>
        <end position="370"/>
    </location>
</feature>
<feature type="domain" description="D-isomer specific 2-hydroxyacid dehydrogenase NAD-binding" evidence="4">
    <location>
        <begin position="152"/>
        <end position="235"/>
    </location>
</feature>
<dbReference type="GO" id="GO:0051287">
    <property type="term" value="F:NAD binding"/>
    <property type="evidence" value="ECO:0007669"/>
    <property type="project" value="InterPro"/>
</dbReference>
<evidence type="ECO:0000256" key="3">
    <source>
        <dbReference type="SAM" id="MobiDB-lite"/>
    </source>
</evidence>
<dbReference type="PANTHER" id="PTHR43333">
    <property type="entry name" value="2-HACID_DH_C DOMAIN-CONTAINING PROTEIN"/>
    <property type="match status" value="1"/>
</dbReference>
<dbReference type="SUPFAM" id="SSF51735">
    <property type="entry name" value="NAD(P)-binding Rossmann-fold domains"/>
    <property type="match status" value="1"/>
</dbReference>
<dbReference type="AlphaFoldDB" id="A0A4Q4SYW1"/>
<organism evidence="5 6">
    <name type="scientific">Monosporascus ibericus</name>
    <dbReference type="NCBI Taxonomy" id="155417"/>
    <lineage>
        <taxon>Eukaryota</taxon>
        <taxon>Fungi</taxon>
        <taxon>Dikarya</taxon>
        <taxon>Ascomycota</taxon>
        <taxon>Pezizomycotina</taxon>
        <taxon>Sordariomycetes</taxon>
        <taxon>Xylariomycetidae</taxon>
        <taxon>Xylariales</taxon>
        <taxon>Xylariales incertae sedis</taxon>
        <taxon>Monosporascus</taxon>
    </lineage>
</organism>
<dbReference type="GO" id="GO:0016491">
    <property type="term" value="F:oxidoreductase activity"/>
    <property type="evidence" value="ECO:0007669"/>
    <property type="project" value="UniProtKB-KW"/>
</dbReference>
<feature type="compositionally biased region" description="Polar residues" evidence="3">
    <location>
        <begin position="19"/>
        <end position="32"/>
    </location>
</feature>
<dbReference type="InterPro" id="IPR006140">
    <property type="entry name" value="D-isomer_DH_NAD-bd"/>
</dbReference>
<dbReference type="Pfam" id="PF02826">
    <property type="entry name" value="2-Hacid_dh_C"/>
    <property type="match status" value="2"/>
</dbReference>
<evidence type="ECO:0000256" key="1">
    <source>
        <dbReference type="ARBA" id="ARBA00023002"/>
    </source>
</evidence>
<accession>A0A4Q4SYW1</accession>
<evidence type="ECO:0000313" key="6">
    <source>
        <dbReference type="Proteomes" id="UP000293360"/>
    </source>
</evidence>
<dbReference type="PANTHER" id="PTHR43333:SF1">
    <property type="entry name" value="D-ISOMER SPECIFIC 2-HYDROXYACID DEHYDROGENASE NAD-BINDING DOMAIN-CONTAINING PROTEIN"/>
    <property type="match status" value="1"/>
</dbReference>